<evidence type="ECO:0008006" key="8">
    <source>
        <dbReference type="Google" id="ProtNLM"/>
    </source>
</evidence>
<sequence length="728" mass="81595">MKVSYPTPMEIDTFETDANGSFTLPEKLEYGSYYLHETKAPEGYLLGIEDIPFVVDQEFDWENPLSITYPDAPAKGKIRITKTDKETDKPIPEGAEFTVTAAEDITTPDGTIRTEKGTVVATLTTDEKGKAETEALYLGKYTIKETKAPNGYLVNPKEYEVTLKYKDQETEIVYGDVTVPDELAKGKIRVKKTDAETGNGLSNAEFEIRAKEDIVTPDGTVKVKAGTVVDTIKTDDKGSAETKVLYLGKYEVQETKAPEGYLLNTQKYPVELIYADQETEIVYGDVTVPDEIAKGKIRITKTDKETNKPIPSGAEFTVTAAEDITTPDGTVRAEKGTVVATLTTDDKGKAETDKLYLGKYVIKETKAPEGYLLNPKEFEVTLAYKDQTTEIVYGDVTVPDQPAKGKIRITKTDAETNKPIPSGAEFTVTAAEDITTPDGTVRAEKGTVVATLTTDDNMPPVDLMATMTTMGLGQNISFDLYLQNYEQLDDLYGESIAETIKGNCGNHFYLQTASKETASEFSYSLGIKSEIDMQRAGARFSLNKYYTESIKKRELLLPNELMQFEEGETAMFRRSKRRDLAGNSIKPRPIHNSRENGRNLWYFYQYAPKEKFPNPNEVNFLEVCKESRKEINLEDRIWDIRKSFQMMGIQLPVKIQDNLHTQKQTVHKEILKQTGNYLQICQMLKEVFGEHYEDEYGITGETTIAEYVGFIHSQAIGEGKKKILLQLV</sequence>
<dbReference type="InterPro" id="IPR041033">
    <property type="entry name" value="SpaA_PFL_dom_1"/>
</dbReference>
<evidence type="ECO:0000259" key="4">
    <source>
        <dbReference type="Pfam" id="PF12696"/>
    </source>
</evidence>
<dbReference type="Pfam" id="PF17802">
    <property type="entry name" value="SpaA"/>
    <property type="match status" value="4"/>
</dbReference>
<dbReference type="SUPFAM" id="SSF49478">
    <property type="entry name" value="Cna protein B-type domain"/>
    <property type="match status" value="2"/>
</dbReference>
<dbReference type="PANTHER" id="PTHR36108">
    <property type="entry name" value="COLOSSIN-B-RELATED"/>
    <property type="match status" value="1"/>
</dbReference>
<dbReference type="InterPro" id="IPR032689">
    <property type="entry name" value="TraG-D_C"/>
</dbReference>
<dbReference type="Gene3D" id="2.60.40.10">
    <property type="entry name" value="Immunoglobulins"/>
    <property type="match status" value="4"/>
</dbReference>
<dbReference type="InterPro" id="IPR013783">
    <property type="entry name" value="Ig-like_fold"/>
</dbReference>
<evidence type="ECO:0000313" key="7">
    <source>
        <dbReference type="Proteomes" id="UP000292665"/>
    </source>
</evidence>
<dbReference type="Proteomes" id="UP000292665">
    <property type="component" value="Unassembled WGS sequence"/>
</dbReference>
<gene>
    <name evidence="6" type="ORF">EAI93_11775</name>
</gene>
<reference evidence="6 7" key="1">
    <citation type="journal article" date="2019" name="Science, e1252229">
        <title>Invertible promoters mediate bacterial phase variation, antibiotic resistance, and host adaptation in the gut.</title>
        <authorList>
            <person name="Jiang X."/>
            <person name="Hall A.B."/>
            <person name="Arthur T.D."/>
            <person name="Plichta D.R."/>
            <person name="Covington C.T."/>
            <person name="Poyet M."/>
            <person name="Crothers J."/>
            <person name="Moses P.L."/>
            <person name="Tolonen A.C."/>
            <person name="Vlamakis H."/>
            <person name="Alm E.J."/>
            <person name="Xavier R.J."/>
        </authorList>
    </citation>
    <scope>NUCLEOTIDE SEQUENCE [LARGE SCALE GENOMIC DNA]</scope>
    <source>
        <strain evidence="7">aa_0143</strain>
    </source>
</reference>
<evidence type="ECO:0000313" key="6">
    <source>
        <dbReference type="EMBL" id="RYS77857.1"/>
    </source>
</evidence>
<evidence type="ECO:0000256" key="1">
    <source>
        <dbReference type="ARBA" id="ARBA00007257"/>
    </source>
</evidence>
<feature type="domain" description="SpaA-like prealbumin fold" evidence="5">
    <location>
        <begin position="295"/>
        <end position="393"/>
    </location>
</feature>
<dbReference type="AlphaFoldDB" id="A0A4V1Y9Y8"/>
<keyword evidence="3" id="KW-0732">Signal</keyword>
<name>A0A4V1Y9Y8_9FIRM</name>
<proteinExistence type="inferred from homology"/>
<comment type="caution">
    <text evidence="6">The sequence shown here is derived from an EMBL/GenBank/DDBJ whole genome shotgun (WGS) entry which is preliminary data.</text>
</comment>
<organism evidence="6 7">
    <name type="scientific">[Ruminococcus] torques</name>
    <dbReference type="NCBI Taxonomy" id="33039"/>
    <lineage>
        <taxon>Bacteria</taxon>
        <taxon>Bacillati</taxon>
        <taxon>Bacillota</taxon>
        <taxon>Clostridia</taxon>
        <taxon>Lachnospirales</taxon>
        <taxon>Lachnospiraceae</taxon>
        <taxon>Mediterraneibacter</taxon>
    </lineage>
</organism>
<accession>A0A4V1Y9Y8</accession>
<feature type="domain" description="SpaA-like prealbumin fold" evidence="5">
    <location>
        <begin position="186"/>
        <end position="281"/>
    </location>
</feature>
<comment type="similarity">
    <text evidence="1">Belongs to the serine-aspartate repeat-containing protein (SDr) family.</text>
</comment>
<evidence type="ECO:0000256" key="3">
    <source>
        <dbReference type="ARBA" id="ARBA00022729"/>
    </source>
</evidence>
<feature type="domain" description="SpaA-like prealbumin fold" evidence="5">
    <location>
        <begin position="76"/>
        <end position="173"/>
    </location>
</feature>
<dbReference type="SUPFAM" id="SSF52540">
    <property type="entry name" value="P-loop containing nucleoside triphosphate hydrolases"/>
    <property type="match status" value="1"/>
</dbReference>
<dbReference type="InterPro" id="IPR027417">
    <property type="entry name" value="P-loop_NTPase"/>
</dbReference>
<dbReference type="EMBL" id="RCYR01000029">
    <property type="protein sequence ID" value="RYS77857.1"/>
    <property type="molecule type" value="Genomic_DNA"/>
</dbReference>
<dbReference type="Pfam" id="PF12696">
    <property type="entry name" value="TraG-D_C"/>
    <property type="match status" value="1"/>
</dbReference>
<protein>
    <recommendedName>
        <fullName evidence="8">Cna protein B-type domain protein</fullName>
    </recommendedName>
</protein>
<dbReference type="PANTHER" id="PTHR36108:SF13">
    <property type="entry name" value="COLOSSIN-B-RELATED"/>
    <property type="match status" value="1"/>
</dbReference>
<dbReference type="Gene3D" id="3.40.50.300">
    <property type="entry name" value="P-loop containing nucleotide triphosphate hydrolases"/>
    <property type="match status" value="1"/>
</dbReference>
<evidence type="ECO:0000259" key="5">
    <source>
        <dbReference type="Pfam" id="PF17802"/>
    </source>
</evidence>
<feature type="domain" description="TraD/TraG TraM recognition site" evidence="4">
    <location>
        <begin position="460"/>
        <end position="565"/>
    </location>
</feature>
<keyword evidence="2" id="KW-0964">Secreted</keyword>
<feature type="domain" description="SpaA-like prealbumin fold" evidence="5">
    <location>
        <begin position="10"/>
        <end position="58"/>
    </location>
</feature>
<evidence type="ECO:0000256" key="2">
    <source>
        <dbReference type="ARBA" id="ARBA00022525"/>
    </source>
</evidence>
<dbReference type="CDD" id="cd01127">
    <property type="entry name" value="TrwB_TraG_TraD_VirD4"/>
    <property type="match status" value="1"/>
</dbReference>